<dbReference type="SUPFAM" id="SSF47413">
    <property type="entry name" value="lambda repressor-like DNA-binding domains"/>
    <property type="match status" value="1"/>
</dbReference>
<dbReference type="GO" id="GO:0003677">
    <property type="term" value="F:DNA binding"/>
    <property type="evidence" value="ECO:0007669"/>
    <property type="project" value="InterPro"/>
</dbReference>
<reference evidence="2" key="1">
    <citation type="submission" date="2016-10" db="EMBL/GenBank/DDBJ databases">
        <authorList>
            <person name="Varghese N."/>
            <person name="Submissions S."/>
        </authorList>
    </citation>
    <scope>NUCLEOTIDE SEQUENCE [LARGE SCALE GENOMIC DNA]</scope>
    <source>
        <strain evidence="2">UNC178MFTsu3.1</strain>
    </source>
</reference>
<dbReference type="InterPro" id="IPR010982">
    <property type="entry name" value="Lambda_DNA-bd_dom_sf"/>
</dbReference>
<proteinExistence type="predicted"/>
<dbReference type="InterPro" id="IPR001387">
    <property type="entry name" value="Cro/C1-type_HTH"/>
</dbReference>
<dbReference type="InterPro" id="IPR031856">
    <property type="entry name" value="YdaS_toxin-like"/>
</dbReference>
<keyword evidence="2" id="KW-1185">Reference proteome</keyword>
<evidence type="ECO:0000313" key="1">
    <source>
        <dbReference type="EMBL" id="SFF23836.1"/>
    </source>
</evidence>
<sequence length="216" mass="22164">MSALVSMPDGVAAVAARETPSPAVSIHAFALAADPAQRESASSTTADTRLAPTSSTYAADFPARIQLLIERAGGASALARCCGVTARTVRTWCDGRGDISRGRCLALARALRVSPIWLVTGEGCMSDGQAGLAPPADDARGHHQGVDAERLAAALQVLQSYIVLAGGSLSTAQRAEAVAELYGLLAQPGPTDAGRLIAFHKLLAALLRSHQQAATA</sequence>
<dbReference type="CDD" id="cd00093">
    <property type="entry name" value="HTH_XRE"/>
    <property type="match status" value="1"/>
</dbReference>
<organism evidence="1 2">
    <name type="scientific">Dyella marensis</name>
    <dbReference type="NCBI Taxonomy" id="500610"/>
    <lineage>
        <taxon>Bacteria</taxon>
        <taxon>Pseudomonadati</taxon>
        <taxon>Pseudomonadota</taxon>
        <taxon>Gammaproteobacteria</taxon>
        <taxon>Lysobacterales</taxon>
        <taxon>Rhodanobacteraceae</taxon>
        <taxon>Dyella</taxon>
    </lineage>
</organism>
<dbReference type="Proteomes" id="UP000199477">
    <property type="component" value="Unassembled WGS sequence"/>
</dbReference>
<dbReference type="AlphaFoldDB" id="A0A1I2H4Y4"/>
<dbReference type="EMBL" id="FONH01000010">
    <property type="protein sequence ID" value="SFF23836.1"/>
    <property type="molecule type" value="Genomic_DNA"/>
</dbReference>
<protein>
    <submittedName>
        <fullName evidence="1">Uncharacterized protein</fullName>
    </submittedName>
</protein>
<dbReference type="STRING" id="500610.SAMN02799615_02859"/>
<gene>
    <name evidence="1" type="ORF">SAMN02799615_02859</name>
</gene>
<accession>A0A1I2H4Y4</accession>
<name>A0A1I2H4Y4_9GAMM</name>
<evidence type="ECO:0000313" key="2">
    <source>
        <dbReference type="Proteomes" id="UP000199477"/>
    </source>
</evidence>
<dbReference type="Gene3D" id="1.10.260.40">
    <property type="entry name" value="lambda repressor-like DNA-binding domains"/>
    <property type="match status" value="1"/>
</dbReference>
<dbReference type="Pfam" id="PF15943">
    <property type="entry name" value="YdaS_toxin"/>
    <property type="match status" value="1"/>
</dbReference>